<evidence type="ECO:0000256" key="2">
    <source>
        <dbReference type="ARBA" id="ARBA00013807"/>
    </source>
</evidence>
<dbReference type="STRING" id="933084.A0A067PJ32"/>
<feature type="compositionally biased region" description="Basic and acidic residues" evidence="4">
    <location>
        <begin position="489"/>
        <end position="505"/>
    </location>
</feature>
<accession>A0A067PJ32</accession>
<feature type="compositionally biased region" description="Low complexity" evidence="4">
    <location>
        <begin position="167"/>
        <end position="181"/>
    </location>
</feature>
<keyword evidence="3" id="KW-0175">Coiled coil</keyword>
<evidence type="ECO:0000256" key="3">
    <source>
        <dbReference type="ARBA" id="ARBA00023054"/>
    </source>
</evidence>
<evidence type="ECO:0000256" key="4">
    <source>
        <dbReference type="SAM" id="MobiDB-lite"/>
    </source>
</evidence>
<protein>
    <recommendedName>
        <fullName evidence="2">Autophagy-related protein 14</fullName>
    </recommendedName>
</protein>
<feature type="compositionally biased region" description="Low complexity" evidence="4">
    <location>
        <begin position="852"/>
        <end position="869"/>
    </location>
</feature>
<dbReference type="OrthoDB" id="72772at2759"/>
<dbReference type="Pfam" id="PF10186">
    <property type="entry name" value="ATG14"/>
    <property type="match status" value="1"/>
</dbReference>
<evidence type="ECO:0000313" key="5">
    <source>
        <dbReference type="EMBL" id="KDQ54913.1"/>
    </source>
</evidence>
<dbReference type="Proteomes" id="UP000027265">
    <property type="component" value="Unassembled WGS sequence"/>
</dbReference>
<comment type="similarity">
    <text evidence="1">Belongs to the ATG14 family.</text>
</comment>
<reference evidence="6" key="1">
    <citation type="journal article" date="2014" name="Proc. Natl. Acad. Sci. U.S.A.">
        <title>Extensive sampling of basidiomycete genomes demonstrates inadequacy of the white-rot/brown-rot paradigm for wood decay fungi.</title>
        <authorList>
            <person name="Riley R."/>
            <person name="Salamov A.A."/>
            <person name="Brown D.W."/>
            <person name="Nagy L.G."/>
            <person name="Floudas D."/>
            <person name="Held B.W."/>
            <person name="Levasseur A."/>
            <person name="Lombard V."/>
            <person name="Morin E."/>
            <person name="Otillar R."/>
            <person name="Lindquist E.A."/>
            <person name="Sun H."/>
            <person name="LaButti K.M."/>
            <person name="Schmutz J."/>
            <person name="Jabbour D."/>
            <person name="Luo H."/>
            <person name="Baker S.E."/>
            <person name="Pisabarro A.G."/>
            <person name="Walton J.D."/>
            <person name="Blanchette R.A."/>
            <person name="Henrissat B."/>
            <person name="Martin F."/>
            <person name="Cullen D."/>
            <person name="Hibbett D.S."/>
            <person name="Grigoriev I.V."/>
        </authorList>
    </citation>
    <scope>NUCLEOTIDE SEQUENCE [LARGE SCALE GENOMIC DNA]</scope>
    <source>
        <strain evidence="6">MUCL 33604</strain>
    </source>
</reference>
<dbReference type="PANTHER" id="PTHR15157:SF5">
    <property type="entry name" value="UV RADIATION RESISTANCE-ASSOCIATED GENE PROTEIN"/>
    <property type="match status" value="1"/>
</dbReference>
<feature type="compositionally biased region" description="Polar residues" evidence="4">
    <location>
        <begin position="466"/>
        <end position="481"/>
    </location>
</feature>
<organism evidence="5 6">
    <name type="scientific">Jaapia argillacea MUCL 33604</name>
    <dbReference type="NCBI Taxonomy" id="933084"/>
    <lineage>
        <taxon>Eukaryota</taxon>
        <taxon>Fungi</taxon>
        <taxon>Dikarya</taxon>
        <taxon>Basidiomycota</taxon>
        <taxon>Agaricomycotina</taxon>
        <taxon>Agaricomycetes</taxon>
        <taxon>Agaricomycetidae</taxon>
        <taxon>Jaapiales</taxon>
        <taxon>Jaapiaceae</taxon>
        <taxon>Jaapia</taxon>
    </lineage>
</organism>
<feature type="compositionally biased region" description="Low complexity" evidence="4">
    <location>
        <begin position="302"/>
        <end position="317"/>
    </location>
</feature>
<feature type="region of interest" description="Disordered" evidence="4">
    <location>
        <begin position="899"/>
        <end position="996"/>
    </location>
</feature>
<feature type="region of interest" description="Disordered" evidence="4">
    <location>
        <begin position="812"/>
        <end position="875"/>
    </location>
</feature>
<dbReference type="EMBL" id="KL197727">
    <property type="protein sequence ID" value="KDQ54913.1"/>
    <property type="molecule type" value="Genomic_DNA"/>
</dbReference>
<dbReference type="HOGENOM" id="CLU_011081_0_0_1"/>
<evidence type="ECO:0000313" key="6">
    <source>
        <dbReference type="Proteomes" id="UP000027265"/>
    </source>
</evidence>
<dbReference type="InterPro" id="IPR018791">
    <property type="entry name" value="UV_resistance/autophagy_Atg14"/>
</dbReference>
<name>A0A067PJ32_9AGAM</name>
<dbReference type="GO" id="GO:0005768">
    <property type="term" value="C:endosome"/>
    <property type="evidence" value="ECO:0007669"/>
    <property type="project" value="TreeGrafter"/>
</dbReference>
<dbReference type="GO" id="GO:0000149">
    <property type="term" value="F:SNARE binding"/>
    <property type="evidence" value="ECO:0007669"/>
    <property type="project" value="TreeGrafter"/>
</dbReference>
<feature type="compositionally biased region" description="Polar residues" evidence="4">
    <location>
        <begin position="118"/>
        <end position="129"/>
    </location>
</feature>
<proteinExistence type="inferred from homology"/>
<dbReference type="GO" id="GO:0035493">
    <property type="term" value="P:SNARE complex assembly"/>
    <property type="evidence" value="ECO:0007669"/>
    <property type="project" value="TreeGrafter"/>
</dbReference>
<sequence length="996" mass="107194">MSAALADHVRWSSYENGDAAPEVTLTGPRNLRNVSAIEIRNLTPFPVQDAFATALTQPSEQPQFTAQGRLADDLDVTVGRKRGRKVSTSSVATLRSLRSDADEVQAPSLGGEGHGKRMTTSRVSSSSDGTGVGASRKAPPLSGSAPAVRPNRPRTSSTASYVASHDTGSTVGVSVPSTSSSALSRLWPDNSQRGLEQVVSSRLVETFLTITVPGHGGLPCDDAADPPSKSGTPDVRPKSRSSHAPSGVRRESLASSRHKSSLSASAGSSQKGINGVSPASHMRSTSLKTPPSHPKPTPPSSRPASSTRPSAVSSPPTHSSPGDPFPTPDYISPIHRPSTNPKFPLDPWSGREFPEWTDLTSSIFLVQLWGKVEGWGYDSDPKGKGKAKAKNVDSPESKEKLQWKVLEQWNVDLSKLSPLSDDYATHPSHIPFNTLLVALGPYGQVYYIPSSSLAPSASRPPSPSAGYNSDPETGAHQTTSAGDLILPSDSHEPQEHPTERVFHSDEWRAGQSRRLRADLKSASWHDLVKLVTLQTCVLDTRQSLSDRVREIDKHLDDGFTSMKREASERDAWVKQLRSECQEVASTCEELKIRIQSRKASLAERRAMLAEAKEIHEANLCGVAESEVDLAEHRDVLLALRNRFPLVRTRLISTLASIFPIELSSPPDLLFTILDVPLPIPSSTTDPAPPLSDPLHKEVTEDAVATALGFAAQVVQLLASYLGKRLVYPVTCFGSRSCIMDNISPITGTRSFPLFSRGVENFRFEYGVYLLNKDIEMLMLDRDLRAMDMRHTLPNLKNLLLTLTDGEVASMAPPRIVHHSPPASLAGTGSVSLAEPASPAKTVTDLPPESSRSATDGTPPPSGSTTPTAPHDTSTLSRMSRPFLALSSFGLLRTRSLSTEPVIVRPTDDGPETPVADRVETPSQTPTIPEGALHRCGRSEDDEERRTIRGISLSGGSPAESKPIKNGVNEVDDGHEEKSPSEGASLRSISPPLVHVK</sequence>
<feature type="region of interest" description="Disordered" evidence="4">
    <location>
        <begin position="212"/>
        <end position="343"/>
    </location>
</feature>
<feature type="compositionally biased region" description="Pro residues" evidence="4">
    <location>
        <begin position="291"/>
        <end position="301"/>
    </location>
</feature>
<feature type="region of interest" description="Disordered" evidence="4">
    <location>
        <begin position="97"/>
        <end position="186"/>
    </location>
</feature>
<gene>
    <name evidence="5" type="ORF">JAAARDRAFT_38027</name>
</gene>
<dbReference type="AlphaFoldDB" id="A0A067PJ32"/>
<evidence type="ECO:0000256" key="1">
    <source>
        <dbReference type="ARBA" id="ARBA00009574"/>
    </source>
</evidence>
<dbReference type="PANTHER" id="PTHR15157">
    <property type="entry name" value="UV RADIATION RESISTANCE-ASSOCIATED GENE PROTEIN"/>
    <property type="match status" value="1"/>
</dbReference>
<keyword evidence="6" id="KW-1185">Reference proteome</keyword>
<dbReference type="GO" id="GO:0032991">
    <property type="term" value="C:protein-containing complex"/>
    <property type="evidence" value="ECO:0007669"/>
    <property type="project" value="UniProtKB-ARBA"/>
</dbReference>
<dbReference type="InParanoid" id="A0A067PJ32"/>
<dbReference type="GO" id="GO:0000323">
    <property type="term" value="C:lytic vacuole"/>
    <property type="evidence" value="ECO:0007669"/>
    <property type="project" value="TreeGrafter"/>
</dbReference>
<feature type="region of interest" description="Disordered" evidence="4">
    <location>
        <begin position="453"/>
        <end position="505"/>
    </location>
</feature>